<evidence type="ECO:0008006" key="4">
    <source>
        <dbReference type="Google" id="ProtNLM"/>
    </source>
</evidence>
<dbReference type="Gene3D" id="1.25.10.10">
    <property type="entry name" value="Leucine-rich Repeat Variant"/>
    <property type="match status" value="1"/>
</dbReference>
<dbReference type="KEGG" id="mcos:GM418_08705"/>
<organism evidence="2 3">
    <name type="scientific">Maribellus comscasis</name>
    <dbReference type="NCBI Taxonomy" id="2681766"/>
    <lineage>
        <taxon>Bacteria</taxon>
        <taxon>Pseudomonadati</taxon>
        <taxon>Bacteroidota</taxon>
        <taxon>Bacteroidia</taxon>
        <taxon>Marinilabiliales</taxon>
        <taxon>Prolixibacteraceae</taxon>
        <taxon>Maribellus</taxon>
    </lineage>
</organism>
<sequence>MEKRNTNNDFEEFIKNQPVREDEKEDLYKLFSDLDNIEVPEPSESMETNFFRKLEDYKLKQTSNPGIGIKWLNLKELFAPSALILKPAFAVIIFLAGIIGGILIDNRGAENRQLIAELQNTRETLMLTLFEQSSAIDRLKAVNLSEKLVAPDQQVIQALLTTLNNDDNVNVRLAAVEALFRYSNQPEVREGLIEAIPNQDSPMVLITLSKAMVLLQEKKSVENLKQILNDKNLDQDVKNKIDENIQKII</sequence>
<dbReference type="EMBL" id="CP046401">
    <property type="protein sequence ID" value="QGY43734.1"/>
    <property type="molecule type" value="Genomic_DNA"/>
</dbReference>
<reference evidence="2 3" key="1">
    <citation type="submission" date="2019-11" db="EMBL/GenBank/DDBJ databases">
        <authorList>
            <person name="Zheng R.K."/>
            <person name="Sun C.M."/>
        </authorList>
    </citation>
    <scope>NUCLEOTIDE SEQUENCE [LARGE SCALE GENOMIC DNA]</scope>
    <source>
        <strain evidence="2 3">WC007</strain>
    </source>
</reference>
<evidence type="ECO:0000256" key="1">
    <source>
        <dbReference type="SAM" id="Phobius"/>
    </source>
</evidence>
<dbReference type="InterPro" id="IPR011989">
    <property type="entry name" value="ARM-like"/>
</dbReference>
<evidence type="ECO:0000313" key="2">
    <source>
        <dbReference type="EMBL" id="QGY43734.1"/>
    </source>
</evidence>
<proteinExistence type="predicted"/>
<gene>
    <name evidence="2" type="ORF">GM418_08705</name>
</gene>
<dbReference type="RefSeq" id="WP_158865158.1">
    <property type="nucleotide sequence ID" value="NZ_CP046401.1"/>
</dbReference>
<dbReference type="Pfam" id="PF13646">
    <property type="entry name" value="HEAT_2"/>
    <property type="match status" value="1"/>
</dbReference>
<keyword evidence="1" id="KW-1133">Transmembrane helix</keyword>
<dbReference type="Proteomes" id="UP000428260">
    <property type="component" value="Chromosome"/>
</dbReference>
<feature type="transmembrane region" description="Helical" evidence="1">
    <location>
        <begin position="83"/>
        <end position="104"/>
    </location>
</feature>
<keyword evidence="3" id="KW-1185">Reference proteome</keyword>
<dbReference type="InterPro" id="IPR016024">
    <property type="entry name" value="ARM-type_fold"/>
</dbReference>
<evidence type="ECO:0000313" key="3">
    <source>
        <dbReference type="Proteomes" id="UP000428260"/>
    </source>
</evidence>
<accession>A0A6I6K1C6</accession>
<dbReference type="SUPFAM" id="SSF48371">
    <property type="entry name" value="ARM repeat"/>
    <property type="match status" value="1"/>
</dbReference>
<keyword evidence="1" id="KW-0472">Membrane</keyword>
<keyword evidence="1" id="KW-0812">Transmembrane</keyword>
<protein>
    <recommendedName>
        <fullName evidence="4">HEAT repeat domain-containing protein</fullName>
    </recommendedName>
</protein>
<dbReference type="AlphaFoldDB" id="A0A6I6K1C6"/>
<name>A0A6I6K1C6_9BACT</name>